<feature type="transmembrane region" description="Helical" evidence="1">
    <location>
        <begin position="105"/>
        <end position="123"/>
    </location>
</feature>
<feature type="transmembrane region" description="Helical" evidence="1">
    <location>
        <begin position="29"/>
        <end position="46"/>
    </location>
</feature>
<dbReference type="Proteomes" id="UP001529275">
    <property type="component" value="Unassembled WGS sequence"/>
</dbReference>
<keyword evidence="3" id="KW-1185">Reference proteome</keyword>
<feature type="transmembrane region" description="Helical" evidence="1">
    <location>
        <begin position="75"/>
        <end position="93"/>
    </location>
</feature>
<reference evidence="3" key="1">
    <citation type="submission" date="2023-06" db="EMBL/GenBank/DDBJ databases">
        <title>Identification and characterization of horizontal gene transfer across gut microbiota members of farm animals based on homology search.</title>
        <authorList>
            <person name="Zeman M."/>
            <person name="Kubasova T."/>
            <person name="Jahodarova E."/>
            <person name="Nykrynova M."/>
            <person name="Rychlik I."/>
        </authorList>
    </citation>
    <scope>NUCLEOTIDE SEQUENCE [LARGE SCALE GENOMIC DNA]</scope>
    <source>
        <strain evidence="3">ET341</strain>
    </source>
</reference>
<protein>
    <submittedName>
        <fullName evidence="2">UbiA family prenyltransferase</fullName>
    </submittedName>
</protein>
<evidence type="ECO:0000313" key="2">
    <source>
        <dbReference type="EMBL" id="MDM8195386.1"/>
    </source>
</evidence>
<feature type="transmembrane region" description="Helical" evidence="1">
    <location>
        <begin position="51"/>
        <end position="69"/>
    </location>
</feature>
<evidence type="ECO:0000313" key="3">
    <source>
        <dbReference type="Proteomes" id="UP001529275"/>
    </source>
</evidence>
<keyword evidence="1" id="KW-0472">Membrane</keyword>
<keyword evidence="1" id="KW-1133">Transmembrane helix</keyword>
<gene>
    <name evidence="2" type="ORF">QUV98_03515</name>
</gene>
<name>A0ABT7UGX2_9FIRM</name>
<keyword evidence="1" id="KW-0812">Transmembrane</keyword>
<feature type="transmembrane region" description="Helical" evidence="1">
    <location>
        <begin position="179"/>
        <end position="195"/>
    </location>
</feature>
<proteinExistence type="predicted"/>
<evidence type="ECO:0000256" key="1">
    <source>
        <dbReference type="SAM" id="Phobius"/>
    </source>
</evidence>
<accession>A0ABT7UGX2</accession>
<reference evidence="2 3" key="2">
    <citation type="submission" date="2023-06" db="EMBL/GenBank/DDBJ databases">
        <authorList>
            <person name="Zeman M."/>
            <person name="Kubasova T."/>
            <person name="Jahodarova E."/>
            <person name="Nykrynova M."/>
            <person name="Rychlik I."/>
        </authorList>
    </citation>
    <scope>NUCLEOTIDE SEQUENCE [LARGE SCALE GENOMIC DNA]</scope>
    <source>
        <strain evidence="2 3">ET341</strain>
    </source>
</reference>
<dbReference type="RefSeq" id="WP_289527343.1">
    <property type="nucleotide sequence ID" value="NZ_JAUDCK010000008.1"/>
</dbReference>
<comment type="caution">
    <text evidence="2">The sequence shown here is derived from an EMBL/GenBank/DDBJ whole genome shotgun (WGS) entry which is preliminary data.</text>
</comment>
<dbReference type="EMBL" id="JAUDCK010000008">
    <property type="protein sequence ID" value="MDM8195386.1"/>
    <property type="molecule type" value="Genomic_DNA"/>
</dbReference>
<sequence length="456" mass="53794">MGIGIIALGLWLLLGISFSINSIALFPDALSMMIIMVGIVIVFRRVKSRELLISLGLWIVSFVMELFQLYFFNQWIWLLALAFVYIGIDHIAVDYPALKKYRYSYRIYLTVYVITLLLGELILKTNEASFMPIVSFFMIVLEILLIIVLYHMVKINHFLEEDYIQIHVQSLSYSFHQKAIIIVLSLASLLGIVYMKDGFSKQIQQEVLYEESYYLKVNEEDYKILPFGYRKEQQSTLFLGRESVSYTPIEIYIRQDLFKDLSQVEYQILNYDQVIVSSSGPFQTVEYEEGETTPFTGYVGVYVQDDRYSEIQNIQDYTDAFNFALKLYNQNGECYYQQMSTLEQVSSHSYRYEDENICMENLKYDMNVITDPPPQITLKQNQDQITDILFYTVNENQEENLILMYNNVLDQNRYELFFDKRFIHQPLDHLSKLKIKYQDENNQVIDSYICELEEVL</sequence>
<organism evidence="2 3">
    <name type="scientific">Massilimicrobiota timonensis</name>
    <dbReference type="NCBI Taxonomy" id="1776392"/>
    <lineage>
        <taxon>Bacteria</taxon>
        <taxon>Bacillati</taxon>
        <taxon>Bacillota</taxon>
        <taxon>Erysipelotrichia</taxon>
        <taxon>Erysipelotrichales</taxon>
        <taxon>Erysipelotrichaceae</taxon>
        <taxon>Massilimicrobiota</taxon>
    </lineage>
</organism>
<feature type="transmembrane region" description="Helical" evidence="1">
    <location>
        <begin position="129"/>
        <end position="150"/>
    </location>
</feature>